<accession>W9YCF6</accession>
<organism evidence="2 3">
    <name type="scientific">Capronia epimyces CBS 606.96</name>
    <dbReference type="NCBI Taxonomy" id="1182542"/>
    <lineage>
        <taxon>Eukaryota</taxon>
        <taxon>Fungi</taxon>
        <taxon>Dikarya</taxon>
        <taxon>Ascomycota</taxon>
        <taxon>Pezizomycotina</taxon>
        <taxon>Eurotiomycetes</taxon>
        <taxon>Chaetothyriomycetidae</taxon>
        <taxon>Chaetothyriales</taxon>
        <taxon>Herpotrichiellaceae</taxon>
        <taxon>Capronia</taxon>
    </lineage>
</organism>
<keyword evidence="3" id="KW-1185">Reference proteome</keyword>
<dbReference type="AlphaFoldDB" id="W9YCF6"/>
<dbReference type="RefSeq" id="XP_007736593.1">
    <property type="nucleotide sequence ID" value="XM_007738403.1"/>
</dbReference>
<dbReference type="OrthoDB" id="2426273at2759"/>
<comment type="caution">
    <text evidence="2">The sequence shown here is derived from an EMBL/GenBank/DDBJ whole genome shotgun (WGS) entry which is preliminary data.</text>
</comment>
<proteinExistence type="predicted"/>
<protein>
    <recommendedName>
        <fullName evidence="1">Heterokaryon incompatibility domain-containing protein</fullName>
    </recommendedName>
</protein>
<dbReference type="STRING" id="1182542.W9YCF6"/>
<gene>
    <name evidence="2" type="ORF">A1O3_08305</name>
</gene>
<dbReference type="HOGENOM" id="CLU_009388_3_0_1"/>
<dbReference type="Proteomes" id="UP000019478">
    <property type="component" value="Unassembled WGS sequence"/>
</dbReference>
<dbReference type="Pfam" id="PF06985">
    <property type="entry name" value="HET"/>
    <property type="match status" value="1"/>
</dbReference>
<feature type="domain" description="Heterokaryon incompatibility" evidence="1">
    <location>
        <begin position="323"/>
        <end position="404"/>
    </location>
</feature>
<dbReference type="EMBL" id="AMGY01000007">
    <property type="protein sequence ID" value="EXJ80019.1"/>
    <property type="molecule type" value="Genomic_DNA"/>
</dbReference>
<dbReference type="eggNOG" id="ENOG502SQ4R">
    <property type="taxonomic scope" value="Eukaryota"/>
</dbReference>
<dbReference type="InterPro" id="IPR010730">
    <property type="entry name" value="HET"/>
</dbReference>
<evidence type="ECO:0000313" key="2">
    <source>
        <dbReference type="EMBL" id="EXJ80019.1"/>
    </source>
</evidence>
<reference evidence="2 3" key="1">
    <citation type="submission" date="2013-03" db="EMBL/GenBank/DDBJ databases">
        <title>The Genome Sequence of Capronia epimyces CBS 606.96.</title>
        <authorList>
            <consortium name="The Broad Institute Genomics Platform"/>
            <person name="Cuomo C."/>
            <person name="de Hoog S."/>
            <person name="Gorbushina A."/>
            <person name="Walker B."/>
            <person name="Young S.K."/>
            <person name="Zeng Q."/>
            <person name="Gargeya S."/>
            <person name="Fitzgerald M."/>
            <person name="Haas B."/>
            <person name="Abouelleil A."/>
            <person name="Allen A.W."/>
            <person name="Alvarado L."/>
            <person name="Arachchi H.M."/>
            <person name="Berlin A.M."/>
            <person name="Chapman S.B."/>
            <person name="Gainer-Dewar J."/>
            <person name="Goldberg J."/>
            <person name="Griggs A."/>
            <person name="Gujja S."/>
            <person name="Hansen M."/>
            <person name="Howarth C."/>
            <person name="Imamovic A."/>
            <person name="Ireland A."/>
            <person name="Larimer J."/>
            <person name="McCowan C."/>
            <person name="Murphy C."/>
            <person name="Pearson M."/>
            <person name="Poon T.W."/>
            <person name="Priest M."/>
            <person name="Roberts A."/>
            <person name="Saif S."/>
            <person name="Shea T."/>
            <person name="Sisk P."/>
            <person name="Sykes S."/>
            <person name="Wortman J."/>
            <person name="Nusbaum C."/>
            <person name="Birren B."/>
        </authorList>
    </citation>
    <scope>NUCLEOTIDE SEQUENCE [LARGE SCALE GENOMIC DNA]</scope>
    <source>
        <strain evidence="2 3">CBS 606.96</strain>
    </source>
</reference>
<dbReference type="GeneID" id="19172393"/>
<evidence type="ECO:0000313" key="3">
    <source>
        <dbReference type="Proteomes" id="UP000019478"/>
    </source>
</evidence>
<evidence type="ECO:0000259" key="1">
    <source>
        <dbReference type="Pfam" id="PF06985"/>
    </source>
</evidence>
<sequence length="842" mass="95556">MDHLPLPQNATLGTLDIPYLCTEDYDGEDFETFPARKHWTIERRFTVIVFACRERLVTEHSEVGSFLQTWLYFGLLNQFLEKPVDVKLFQREAGGGKVLFTSKRLGDIISAWTVQTMEQDWSMYENNLRTWKDRLYGYLLTARDIVLRVVHSLDGQPENILSCVCLSIAVLGEYLNYALKDMFIKRGLESPVMQNWQSVDWADCGGPIVTIMQRNGWCPNKLAYFDAEDLKSIGKLWYSANMKPPNAEKSHARCSEEQCQLLQVDLREYRTCHTREGCECASRGPEPGLLASAIQNDLVPLVTIAERAGVKVSLQIADENTEYVAISHVWADGMGNLKENTLTECSLRQLRFYVDALAGFDAQSNLPLWIDTLCLPRNPIELRRRGIIAFNEVFRKAQHVLVLDSYLQKLSSKSMSPIELLARVAVCGWTQRLWTFSEGRLGRSVYFQFEDRAVDLFQAVDQWRETFFRIPSLPSHGVDLAVIGNFSATRILPGPEFDCRLLELPTLRFALGTRSTSWPTDEAICLAGILGLNMRQVIEADDAQKMNVVWSLLQNLPTGLAFSRAPRKLVDKGYRWAPSSLLGDLKVQRWGGPGPLFARLNATPSEAGLIVQLPGALFKARLSTDSGAGRTKLKLFECCLPQFAADRGHLSLQGGSGQWYSCNIISNWHQESADVDIANEVPAIILESPIEMDRSSARDDFRSIDTLRGLLVTYFHSEEGEEIIHAKAHSHVELQTLSNKVQKFHDKVKICCEEILSHNMDTIAALQDDQDTLKRKIASWVEEYAREDDLLELGKEIWRHEMWDDSDGKLINHIVWSVGYLCSVDEWYVIEEGSRPITWCVD</sequence>
<dbReference type="PANTHER" id="PTHR39596:SF2">
    <property type="entry name" value="HET DOMAIN PROTEIN (AFU_ORTHOLOGUE AFUA_1G17550)-RELATED"/>
    <property type="match status" value="1"/>
</dbReference>
<dbReference type="PANTHER" id="PTHR39596">
    <property type="match status" value="1"/>
</dbReference>
<name>W9YCF6_9EURO</name>